<dbReference type="RefSeq" id="WP_160961273.1">
    <property type="nucleotide sequence ID" value="NZ_WVUD01000019.1"/>
</dbReference>
<keyword evidence="2" id="KW-0732">Signal</keyword>
<dbReference type="PROSITE" id="PS51257">
    <property type="entry name" value="PROKAR_LIPOPROTEIN"/>
    <property type="match status" value="1"/>
</dbReference>
<dbReference type="InterPro" id="IPR028081">
    <property type="entry name" value="Leu-bd"/>
</dbReference>
<evidence type="ECO:0000313" key="4">
    <source>
        <dbReference type="EMBL" id="MYL83778.1"/>
    </source>
</evidence>
<evidence type="ECO:0000259" key="3">
    <source>
        <dbReference type="Pfam" id="PF13458"/>
    </source>
</evidence>
<dbReference type="InterPro" id="IPR051010">
    <property type="entry name" value="BCAA_transport"/>
</dbReference>
<comment type="caution">
    <text evidence="4">The sequence shown here is derived from an EMBL/GenBank/DDBJ whole genome shotgun (WGS) entry which is preliminary data.</text>
</comment>
<protein>
    <submittedName>
        <fullName evidence="4">ABC transporter substrate-binding protein</fullName>
    </submittedName>
</protein>
<dbReference type="SUPFAM" id="SSF53822">
    <property type="entry name" value="Periplasmic binding protein-like I"/>
    <property type="match status" value="1"/>
</dbReference>
<dbReference type="Pfam" id="PF13458">
    <property type="entry name" value="Peripla_BP_6"/>
    <property type="match status" value="1"/>
</dbReference>
<dbReference type="InterPro" id="IPR028082">
    <property type="entry name" value="Peripla_BP_I"/>
</dbReference>
<sequence>MPQHPRRRFFVPALLATLTLTLGLLAVTGCFGRKPHELRLGFVATFSGEGFRAGRDALEAARFAVHAANEAGTAVIDGQPCRVRLFIADDKDSPEEAALAVKKLVGKDGVTVIIGPYASSQADAAALAAEAAGVPLIAPSSTAAVVTAGRPHIFRIAFSDAFQGMVLGRLASRELGLTRVAVLANQDALSSQSLTDAFVQAFTACGGRPNVYFYPDRTRDFSDLMDRALADAPQALFLPNASKESVLAGLAARKAGFTGLLIGGDGWDGPEVSRLAAFDGAYFVDHWRVEAPGSRAKAYGEAFERRLKRAPTELGALTQDAVGVVLAAVTRAGSTAPEAVTRALMELPPFDGVTGTFDFVDDGNPVKSLYLSRVAGGGSRLDTIEAPPPLPCDHGGQ</sequence>
<dbReference type="PANTHER" id="PTHR30483:SF6">
    <property type="entry name" value="PERIPLASMIC BINDING PROTEIN OF ABC TRANSPORTER FOR NATURAL AMINO ACIDS"/>
    <property type="match status" value="1"/>
</dbReference>
<evidence type="ECO:0000256" key="1">
    <source>
        <dbReference type="ARBA" id="ARBA00010062"/>
    </source>
</evidence>
<proteinExistence type="inferred from homology"/>
<comment type="similarity">
    <text evidence="1">Belongs to the leucine-binding protein family.</text>
</comment>
<name>A0A7C9J9T8_9BACT</name>
<accession>A0A7C9J9T8</accession>
<dbReference type="Gene3D" id="3.40.50.2300">
    <property type="match status" value="2"/>
</dbReference>
<keyword evidence="5" id="KW-1185">Reference proteome</keyword>
<reference evidence="4 5" key="1">
    <citation type="submission" date="2020-01" db="EMBL/GenBank/DDBJ databases">
        <title>Genome sequence of Desulfovibrio aerotolerans DSM 16695(T).</title>
        <authorList>
            <person name="Karnachuk O."/>
            <person name="Avakyan M."/>
            <person name="Mardanov A."/>
            <person name="Kadnikov V."/>
            <person name="Ravin N."/>
        </authorList>
    </citation>
    <scope>NUCLEOTIDE SEQUENCE [LARGE SCALE GENOMIC DNA]</scope>
    <source>
        <strain evidence="4 5">DSM 16695</strain>
    </source>
</reference>
<gene>
    <name evidence="4" type="ORF">GTA51_11630</name>
</gene>
<dbReference type="EMBL" id="WVUD01000019">
    <property type="protein sequence ID" value="MYL83778.1"/>
    <property type="molecule type" value="Genomic_DNA"/>
</dbReference>
<dbReference type="OrthoDB" id="5444466at2"/>
<dbReference type="CDD" id="cd06347">
    <property type="entry name" value="PBP1_ABC_LivK_ligand_binding-like"/>
    <property type="match status" value="1"/>
</dbReference>
<evidence type="ECO:0000256" key="2">
    <source>
        <dbReference type="ARBA" id="ARBA00022729"/>
    </source>
</evidence>
<feature type="domain" description="Leucine-binding protein" evidence="3">
    <location>
        <begin position="38"/>
        <end position="377"/>
    </location>
</feature>
<dbReference type="Proteomes" id="UP000482487">
    <property type="component" value="Unassembled WGS sequence"/>
</dbReference>
<evidence type="ECO:0000313" key="5">
    <source>
        <dbReference type="Proteomes" id="UP000482487"/>
    </source>
</evidence>
<organism evidence="4 5">
    <name type="scientific">Solidesulfovibrio aerotolerans</name>
    <dbReference type="NCBI Taxonomy" id="295255"/>
    <lineage>
        <taxon>Bacteria</taxon>
        <taxon>Pseudomonadati</taxon>
        <taxon>Thermodesulfobacteriota</taxon>
        <taxon>Desulfovibrionia</taxon>
        <taxon>Desulfovibrionales</taxon>
        <taxon>Desulfovibrionaceae</taxon>
        <taxon>Solidesulfovibrio</taxon>
    </lineage>
</organism>
<dbReference type="AlphaFoldDB" id="A0A7C9J9T8"/>
<dbReference type="PANTHER" id="PTHR30483">
    <property type="entry name" value="LEUCINE-SPECIFIC-BINDING PROTEIN"/>
    <property type="match status" value="1"/>
</dbReference>